<dbReference type="PANTHER" id="PTHR30093:SF34">
    <property type="entry name" value="PREPILIN PEPTIDASE-DEPENDENT PROTEIN D"/>
    <property type="match status" value="1"/>
</dbReference>
<keyword evidence="2" id="KW-0812">Transmembrane</keyword>
<dbReference type="PANTHER" id="PTHR30093">
    <property type="entry name" value="GENERAL SECRETION PATHWAY PROTEIN G"/>
    <property type="match status" value="1"/>
</dbReference>
<feature type="transmembrane region" description="Helical" evidence="2">
    <location>
        <begin position="12"/>
        <end position="33"/>
    </location>
</feature>
<accession>A0A383BVV2</accession>
<dbReference type="Pfam" id="PF07963">
    <property type="entry name" value="N_methyl"/>
    <property type="match status" value="1"/>
</dbReference>
<dbReference type="AlphaFoldDB" id="A0A383BVV2"/>
<keyword evidence="1" id="KW-0488">Methylation</keyword>
<sequence length="45" mass="5052">MQKYSTHKKASGFTLIELLIVIAIIGILAAIAIPQFNQYKIRGYD</sequence>
<dbReference type="Gene3D" id="3.30.700.10">
    <property type="entry name" value="Glycoprotein, Type 4 Pilin"/>
    <property type="match status" value="1"/>
</dbReference>
<evidence type="ECO:0000256" key="2">
    <source>
        <dbReference type="SAM" id="Phobius"/>
    </source>
</evidence>
<proteinExistence type="predicted"/>
<dbReference type="PROSITE" id="PS00409">
    <property type="entry name" value="PROKAR_NTER_METHYL"/>
    <property type="match status" value="1"/>
</dbReference>
<gene>
    <name evidence="3" type="ORF">METZ01_LOCUS476229</name>
</gene>
<dbReference type="EMBL" id="UINC01203226">
    <property type="protein sequence ID" value="SVE23375.1"/>
    <property type="molecule type" value="Genomic_DNA"/>
</dbReference>
<dbReference type="SUPFAM" id="SSF54523">
    <property type="entry name" value="Pili subunits"/>
    <property type="match status" value="1"/>
</dbReference>
<dbReference type="InterPro" id="IPR012902">
    <property type="entry name" value="N_methyl_site"/>
</dbReference>
<protein>
    <submittedName>
        <fullName evidence="3">Uncharacterized protein</fullName>
    </submittedName>
</protein>
<reference evidence="3" key="1">
    <citation type="submission" date="2018-05" db="EMBL/GenBank/DDBJ databases">
        <authorList>
            <person name="Lanie J.A."/>
            <person name="Ng W.-L."/>
            <person name="Kazmierczak K.M."/>
            <person name="Andrzejewski T.M."/>
            <person name="Davidsen T.M."/>
            <person name="Wayne K.J."/>
            <person name="Tettelin H."/>
            <person name="Glass J.I."/>
            <person name="Rusch D."/>
            <person name="Podicherti R."/>
            <person name="Tsui H.-C.T."/>
            <person name="Winkler M.E."/>
        </authorList>
    </citation>
    <scope>NUCLEOTIDE SEQUENCE</scope>
</reference>
<keyword evidence="2" id="KW-0472">Membrane</keyword>
<feature type="non-terminal residue" evidence="3">
    <location>
        <position position="45"/>
    </location>
</feature>
<evidence type="ECO:0000313" key="3">
    <source>
        <dbReference type="EMBL" id="SVE23375.1"/>
    </source>
</evidence>
<evidence type="ECO:0000256" key="1">
    <source>
        <dbReference type="ARBA" id="ARBA00022481"/>
    </source>
</evidence>
<dbReference type="NCBIfam" id="TIGR02532">
    <property type="entry name" value="IV_pilin_GFxxxE"/>
    <property type="match status" value="1"/>
</dbReference>
<keyword evidence="2" id="KW-1133">Transmembrane helix</keyword>
<organism evidence="3">
    <name type="scientific">marine metagenome</name>
    <dbReference type="NCBI Taxonomy" id="408172"/>
    <lineage>
        <taxon>unclassified sequences</taxon>
        <taxon>metagenomes</taxon>
        <taxon>ecological metagenomes</taxon>
    </lineage>
</organism>
<dbReference type="InterPro" id="IPR045584">
    <property type="entry name" value="Pilin-like"/>
</dbReference>
<name>A0A383BVV2_9ZZZZ</name>